<evidence type="ECO:0000256" key="2">
    <source>
        <dbReference type="ARBA" id="ARBA00022475"/>
    </source>
</evidence>
<dbReference type="AlphaFoldDB" id="A0AAW9F6W8"/>
<keyword evidence="3 6" id="KW-0812">Transmembrane</keyword>
<comment type="caution">
    <text evidence="8">The sequence shown here is derived from an EMBL/GenBank/DDBJ whole genome shotgun (WGS) entry which is preliminary data.</text>
</comment>
<reference evidence="8" key="1">
    <citation type="submission" date="2023-11" db="EMBL/GenBank/DDBJ databases">
        <title>WGS of Aeromonas in Northern Israel.</title>
        <authorList>
            <person name="Hershko Y."/>
        </authorList>
    </citation>
    <scope>NUCLEOTIDE SEQUENCE</scope>
    <source>
        <strain evidence="8">77416</strain>
    </source>
</reference>
<dbReference type="EMBL" id="JAWZVU010000087">
    <property type="protein sequence ID" value="MDX7721684.1"/>
    <property type="molecule type" value="Genomic_DNA"/>
</dbReference>
<dbReference type="GO" id="GO:0022904">
    <property type="term" value="P:respiratory electron transport chain"/>
    <property type="evidence" value="ECO:0007669"/>
    <property type="project" value="InterPro"/>
</dbReference>
<evidence type="ECO:0000313" key="9">
    <source>
        <dbReference type="Proteomes" id="UP001277183"/>
    </source>
</evidence>
<evidence type="ECO:0000256" key="4">
    <source>
        <dbReference type="ARBA" id="ARBA00022989"/>
    </source>
</evidence>
<dbReference type="PANTHER" id="PTHR30485">
    <property type="entry name" value="NI/FE-HYDROGENASE 1 B-TYPE CYTOCHROME SUBUNIT"/>
    <property type="match status" value="1"/>
</dbReference>
<feature type="domain" description="Cytochrome b561 bacterial/Ni-hydrogenase" evidence="7">
    <location>
        <begin position="13"/>
        <end position="174"/>
    </location>
</feature>
<feature type="transmembrane region" description="Helical" evidence="6">
    <location>
        <begin position="48"/>
        <end position="68"/>
    </location>
</feature>
<dbReference type="Pfam" id="PF01292">
    <property type="entry name" value="Ni_hydr_CYTB"/>
    <property type="match status" value="1"/>
</dbReference>
<evidence type="ECO:0000256" key="3">
    <source>
        <dbReference type="ARBA" id="ARBA00022692"/>
    </source>
</evidence>
<keyword evidence="4 6" id="KW-1133">Transmembrane helix</keyword>
<organism evidence="8 9">
    <name type="scientific">Aeromonas caviae</name>
    <name type="common">Aeromonas punctata</name>
    <dbReference type="NCBI Taxonomy" id="648"/>
    <lineage>
        <taxon>Bacteria</taxon>
        <taxon>Pseudomonadati</taxon>
        <taxon>Pseudomonadota</taxon>
        <taxon>Gammaproteobacteria</taxon>
        <taxon>Aeromonadales</taxon>
        <taxon>Aeromonadaceae</taxon>
        <taxon>Aeromonas</taxon>
    </lineage>
</organism>
<dbReference type="SUPFAM" id="SSF81342">
    <property type="entry name" value="Transmembrane di-heme cytochromes"/>
    <property type="match status" value="1"/>
</dbReference>
<dbReference type="InterPro" id="IPR051542">
    <property type="entry name" value="Hydrogenase_cytochrome"/>
</dbReference>
<evidence type="ECO:0000256" key="6">
    <source>
        <dbReference type="SAM" id="Phobius"/>
    </source>
</evidence>
<keyword evidence="5 6" id="KW-0472">Membrane</keyword>
<dbReference type="GO" id="GO:0009055">
    <property type="term" value="F:electron transfer activity"/>
    <property type="evidence" value="ECO:0007669"/>
    <property type="project" value="InterPro"/>
</dbReference>
<sequence>MGKTMQNNREIKVWDPVVRVFHWATVLLCVLNLFILEEGARNHRYAGYALAGLLALRIVWGFIGSYHARFTQWLPTPTGVITYLKETIKGRHPYYAGQNPLGSLMILLLLTCLVGTAASGIMTEYGPLSGTHRMEEIHEFFAKGLQVAIFVHVLAVIALDRLVRGDLVRAMITGKKRVPADTRVVDRP</sequence>
<dbReference type="InterPro" id="IPR011577">
    <property type="entry name" value="Cyt_b561_bac/Ni-Hgenase"/>
</dbReference>
<proteinExistence type="predicted"/>
<gene>
    <name evidence="8" type="ORF">SJS77_14545</name>
</gene>
<dbReference type="GO" id="GO:0020037">
    <property type="term" value="F:heme binding"/>
    <property type="evidence" value="ECO:0007669"/>
    <property type="project" value="TreeGrafter"/>
</dbReference>
<dbReference type="InterPro" id="IPR016174">
    <property type="entry name" value="Di-haem_cyt_TM"/>
</dbReference>
<dbReference type="Gene3D" id="1.20.950.20">
    <property type="entry name" value="Transmembrane di-heme cytochromes, Chain C"/>
    <property type="match status" value="1"/>
</dbReference>
<evidence type="ECO:0000259" key="7">
    <source>
        <dbReference type="Pfam" id="PF01292"/>
    </source>
</evidence>
<protein>
    <submittedName>
        <fullName evidence="8">Cytochrome b/b6 domain-containing protein</fullName>
    </submittedName>
</protein>
<keyword evidence="2" id="KW-1003">Cell membrane</keyword>
<feature type="transmembrane region" description="Helical" evidence="6">
    <location>
        <begin position="140"/>
        <end position="159"/>
    </location>
</feature>
<dbReference type="PANTHER" id="PTHR30485:SF2">
    <property type="entry name" value="BLL0597 PROTEIN"/>
    <property type="match status" value="1"/>
</dbReference>
<evidence type="ECO:0000256" key="1">
    <source>
        <dbReference type="ARBA" id="ARBA00004651"/>
    </source>
</evidence>
<dbReference type="Proteomes" id="UP001277183">
    <property type="component" value="Unassembled WGS sequence"/>
</dbReference>
<feature type="transmembrane region" description="Helical" evidence="6">
    <location>
        <begin position="20"/>
        <end position="36"/>
    </location>
</feature>
<evidence type="ECO:0000313" key="8">
    <source>
        <dbReference type="EMBL" id="MDX7721684.1"/>
    </source>
</evidence>
<evidence type="ECO:0000256" key="5">
    <source>
        <dbReference type="ARBA" id="ARBA00023136"/>
    </source>
</evidence>
<name>A0AAW9F6W8_AERCA</name>
<comment type="subcellular location">
    <subcellularLocation>
        <location evidence="1">Cell membrane</location>
        <topology evidence="1">Multi-pass membrane protein</topology>
    </subcellularLocation>
</comment>
<feature type="transmembrane region" description="Helical" evidence="6">
    <location>
        <begin position="104"/>
        <end position="128"/>
    </location>
</feature>
<accession>A0AAW9F6W8</accession>
<dbReference type="GO" id="GO:0005886">
    <property type="term" value="C:plasma membrane"/>
    <property type="evidence" value="ECO:0007669"/>
    <property type="project" value="UniProtKB-SubCell"/>
</dbReference>
<dbReference type="RefSeq" id="WP_268453043.1">
    <property type="nucleotide sequence ID" value="NZ_JAPQMM010000029.1"/>
</dbReference>